<feature type="compositionally biased region" description="Low complexity" evidence="2">
    <location>
        <begin position="42"/>
        <end position="51"/>
    </location>
</feature>
<evidence type="ECO:0000313" key="4">
    <source>
        <dbReference type="EMBL" id="EAS04011.2"/>
    </source>
</evidence>
<dbReference type="KEGG" id="tet:TTHERM_00994080"/>
<keyword evidence="1" id="KW-0342">GTP-binding</keyword>
<dbReference type="STRING" id="312017.Q247T9"/>
<accession>Q247T9</accession>
<protein>
    <submittedName>
        <fullName evidence="4">Septin protein</fullName>
    </submittedName>
</protein>
<comment type="similarity">
    <text evidence="1">Belongs to the TRAFAC class TrmE-Era-EngA-EngB-Septin-like GTPase superfamily. Septin GTPase family.</text>
</comment>
<dbReference type="Pfam" id="PF00735">
    <property type="entry name" value="Septin"/>
    <property type="match status" value="1"/>
</dbReference>
<dbReference type="GO" id="GO:0005525">
    <property type="term" value="F:GTP binding"/>
    <property type="evidence" value="ECO:0007669"/>
    <property type="project" value="UniProtKB-KW"/>
</dbReference>
<dbReference type="Gene3D" id="3.40.50.300">
    <property type="entry name" value="P-loop containing nucleotide triphosphate hydrolases"/>
    <property type="match status" value="1"/>
</dbReference>
<dbReference type="GeneID" id="7831517"/>
<name>Q247T9_TETTS</name>
<reference evidence="5" key="1">
    <citation type="journal article" date="2006" name="PLoS Biol.">
        <title>Macronuclear genome sequence of the ciliate Tetrahymena thermophila, a model eukaryote.</title>
        <authorList>
            <person name="Eisen J.A."/>
            <person name="Coyne R.S."/>
            <person name="Wu M."/>
            <person name="Wu D."/>
            <person name="Thiagarajan M."/>
            <person name="Wortman J.R."/>
            <person name="Badger J.H."/>
            <person name="Ren Q."/>
            <person name="Amedeo P."/>
            <person name="Jones K.M."/>
            <person name="Tallon L.J."/>
            <person name="Delcher A.L."/>
            <person name="Salzberg S.L."/>
            <person name="Silva J.C."/>
            <person name="Haas B.J."/>
            <person name="Majoros W.H."/>
            <person name="Farzad M."/>
            <person name="Carlton J.M."/>
            <person name="Smith R.K. Jr."/>
            <person name="Garg J."/>
            <person name="Pearlman R.E."/>
            <person name="Karrer K.M."/>
            <person name="Sun L."/>
            <person name="Manning G."/>
            <person name="Elde N.C."/>
            <person name="Turkewitz A.P."/>
            <person name="Asai D.J."/>
            <person name="Wilkes D.E."/>
            <person name="Wang Y."/>
            <person name="Cai H."/>
            <person name="Collins K."/>
            <person name="Stewart B.A."/>
            <person name="Lee S.R."/>
            <person name="Wilamowska K."/>
            <person name="Weinberg Z."/>
            <person name="Ruzzo W.L."/>
            <person name="Wloga D."/>
            <person name="Gaertig J."/>
            <person name="Frankel J."/>
            <person name="Tsao C.-C."/>
            <person name="Gorovsky M.A."/>
            <person name="Keeling P.J."/>
            <person name="Waller R.F."/>
            <person name="Patron N.J."/>
            <person name="Cherry J.M."/>
            <person name="Stover N.A."/>
            <person name="Krieger C.J."/>
            <person name="del Toro C."/>
            <person name="Ryder H.F."/>
            <person name="Williamson S.C."/>
            <person name="Barbeau R.A."/>
            <person name="Hamilton E.P."/>
            <person name="Orias E."/>
        </authorList>
    </citation>
    <scope>NUCLEOTIDE SEQUENCE [LARGE SCALE GENOMIC DNA]</scope>
    <source>
        <strain evidence="5">SB210</strain>
    </source>
</reference>
<feature type="compositionally biased region" description="Basic and acidic residues" evidence="2">
    <location>
        <begin position="96"/>
        <end position="106"/>
    </location>
</feature>
<dbReference type="AlphaFoldDB" id="Q247T9"/>
<dbReference type="InParanoid" id="Q247T9"/>
<feature type="compositionally biased region" description="Basic and acidic residues" evidence="2">
    <location>
        <begin position="133"/>
        <end position="155"/>
    </location>
</feature>
<evidence type="ECO:0000256" key="2">
    <source>
        <dbReference type="SAM" id="MobiDB-lite"/>
    </source>
</evidence>
<evidence type="ECO:0000256" key="1">
    <source>
        <dbReference type="RuleBase" id="RU004560"/>
    </source>
</evidence>
<feature type="region of interest" description="Disordered" evidence="2">
    <location>
        <begin position="129"/>
        <end position="155"/>
    </location>
</feature>
<sequence length="508" mass="59094">MKGNKNIQENNRCDMNSYGDHKKKKSDVQQQASKISKSFDQASSEAENNNANDDDSFYDWNKNGNLEKTNIDRVKSDIPQTRMIHAQIENEEEGEETKTPEDEDKQRNKMFQQYEMRKEEPSLVSEYVVGSSPKDESSSEQSIEEKIKEASSQHERNIRNVNLEVNNNQNLNINQNIESSKYIYSSEIQAHIRMKEQELKKTISLNIIVIGKTGIGKSTFIEAFLNEKFEKLNNEIRPTTIDIIEKKAVRKENGITLNLNMIDTPGYDADTQIAQWQQKIIGYITSKFEKFKQVKKEQDNKDASKQQEIQDQRVHGCLYFLCGPRINKVDLDNLKKLQEYVSIIPILARGDSYTPEEVKQYKKQLRNDADQNKIFFFDPQEVFQDQPEKLNKLLKSPFGSVPPFLIISSIKQIQKSENQVFYGREYKWGICDIKNPEHSDFMLLYTSLIGYFSTKLIKLADVYQNSYFNQKKKQQKIKEKENKIEKGILFAGLFSAAAAYIYTKFQKN</sequence>
<keyword evidence="1" id="KW-0547">Nucleotide-binding</keyword>
<dbReference type="RefSeq" id="XP_001024256.2">
    <property type="nucleotide sequence ID" value="XM_001024256.2"/>
</dbReference>
<dbReference type="InterPro" id="IPR027417">
    <property type="entry name" value="P-loop_NTPase"/>
</dbReference>
<keyword evidence="5" id="KW-1185">Reference proteome</keyword>
<dbReference type="InterPro" id="IPR030379">
    <property type="entry name" value="G_SEPTIN_dom"/>
</dbReference>
<feature type="compositionally biased region" description="Polar residues" evidence="2">
    <location>
        <begin position="1"/>
        <end position="14"/>
    </location>
</feature>
<feature type="domain" description="Septin-type G" evidence="3">
    <location>
        <begin position="201"/>
        <end position="475"/>
    </location>
</feature>
<dbReference type="PROSITE" id="PS51719">
    <property type="entry name" value="G_SEPTIN"/>
    <property type="match status" value="1"/>
</dbReference>
<proteinExistence type="inferred from homology"/>
<dbReference type="HOGENOM" id="CLU_517322_0_0_1"/>
<dbReference type="SUPFAM" id="SSF52540">
    <property type="entry name" value="P-loop containing nucleoside triphosphate hydrolases"/>
    <property type="match status" value="1"/>
</dbReference>
<dbReference type="Proteomes" id="UP000009168">
    <property type="component" value="Unassembled WGS sequence"/>
</dbReference>
<dbReference type="EMBL" id="GG662458">
    <property type="protein sequence ID" value="EAS04011.2"/>
    <property type="molecule type" value="Genomic_DNA"/>
</dbReference>
<organism evidence="4 5">
    <name type="scientific">Tetrahymena thermophila (strain SB210)</name>
    <dbReference type="NCBI Taxonomy" id="312017"/>
    <lineage>
        <taxon>Eukaryota</taxon>
        <taxon>Sar</taxon>
        <taxon>Alveolata</taxon>
        <taxon>Ciliophora</taxon>
        <taxon>Intramacronucleata</taxon>
        <taxon>Oligohymenophorea</taxon>
        <taxon>Hymenostomatida</taxon>
        <taxon>Tetrahymenina</taxon>
        <taxon>Tetrahymenidae</taxon>
        <taxon>Tetrahymena</taxon>
    </lineage>
</organism>
<dbReference type="OrthoDB" id="416553at2759"/>
<dbReference type="eggNOG" id="KOG2655">
    <property type="taxonomic scope" value="Eukaryota"/>
</dbReference>
<gene>
    <name evidence="4" type="ORF">TTHERM_00994080</name>
</gene>
<feature type="region of interest" description="Disordered" evidence="2">
    <location>
        <begin position="1"/>
        <end position="106"/>
    </location>
</feature>
<evidence type="ECO:0000313" key="5">
    <source>
        <dbReference type="Proteomes" id="UP000009168"/>
    </source>
</evidence>
<dbReference type="PANTHER" id="PTHR18884">
    <property type="entry name" value="SEPTIN"/>
    <property type="match status" value="1"/>
</dbReference>
<feature type="compositionally biased region" description="Polar residues" evidence="2">
    <location>
        <begin position="28"/>
        <end position="41"/>
    </location>
</feature>
<evidence type="ECO:0000259" key="3">
    <source>
        <dbReference type="PROSITE" id="PS51719"/>
    </source>
</evidence>